<name>A0A5J4WNG7_9EUKA</name>
<feature type="region of interest" description="Disordered" evidence="2">
    <location>
        <begin position="1039"/>
        <end position="1080"/>
    </location>
</feature>
<accession>A0A5J4WNG7</accession>
<dbReference type="Proteomes" id="UP000324800">
    <property type="component" value="Unassembled WGS sequence"/>
</dbReference>
<dbReference type="PANTHER" id="PTHR36812">
    <property type="entry name" value="NEUROFILAMENT TRIPLET M PROTEIN-LIKE PROTEIN"/>
    <property type="match status" value="1"/>
</dbReference>
<feature type="region of interest" description="Disordered" evidence="2">
    <location>
        <begin position="524"/>
        <end position="586"/>
    </location>
</feature>
<comment type="caution">
    <text evidence="3">The sequence shown here is derived from an EMBL/GenBank/DDBJ whole genome shotgun (WGS) entry which is preliminary data.</text>
</comment>
<feature type="compositionally biased region" description="Basic and acidic residues" evidence="2">
    <location>
        <begin position="1265"/>
        <end position="1289"/>
    </location>
</feature>
<reference evidence="3 4" key="1">
    <citation type="submission" date="2019-03" db="EMBL/GenBank/DDBJ databases">
        <title>Single cell metagenomics reveals metabolic interactions within the superorganism composed of flagellate Streblomastix strix and complex community of Bacteroidetes bacteria on its surface.</title>
        <authorList>
            <person name="Treitli S.C."/>
            <person name="Kolisko M."/>
            <person name="Husnik F."/>
            <person name="Keeling P."/>
            <person name="Hampl V."/>
        </authorList>
    </citation>
    <scope>NUCLEOTIDE SEQUENCE [LARGE SCALE GENOMIC DNA]</scope>
    <source>
        <strain evidence="3">ST1C</strain>
    </source>
</reference>
<feature type="compositionally biased region" description="Acidic residues" evidence="2">
    <location>
        <begin position="567"/>
        <end position="580"/>
    </location>
</feature>
<sequence length="1496" mass="170236">MSVAALFPVCRVQRYQKQTFTCCRICGDKTLVVGTQNGYLLFYALDKPQVKSTRTQPFHNVDVQKFTTFEVIDRSNIIFLSSKDSVCKIYDIEQKRISETIEATLGTLFLTIGAVPMIQPPIPDHAYNQSQKDRFSIQKQHLNEANKITILVCAQENKKRGEKKMLVFYAWNGLTFMQYAETALPDGFLSGSTRSLRLIGSTLFVFTKRGYFLYNAQTGELYLNHHHTHSNELQEESYGLVSSCSLDQSDAVIISSPNTADRLELETGAELKEGIKLISVTKPSSSQSTSQAISSSPSPISYFPSLSSQSISKAQFSQTSPISSKFSNSNLQSPIQVQKKGKDNTIIKFTIKSDVMKGQSGVFEHLSHLANNWTKGQQLPIIDITQMYPFTVALRNTGKAGQGSGNSGYMEIALSYSDKPLQIITEEMLRSVYSDQTKYEKENNERETQTVKPFQQQLQISNKVQFRSFVTCNHAVFELVPVPIKLLMEQLDIAGDYKDALVALKTIDSKEFEPQFIEMELKEREKEKQQEKEKRKEKEIKKEKKRKKELQQEQQQQDIDNQQDRENEGDEDDEEDDEYNTEPIIIDASTFVYEVEGAGKKKKKINNEQNQQGQEIDNDIDEKDNINIKNYNNNINKNSKISYDELKEQQIEEEEDDTSYGRATKGVLFAAKSIIKQMRKNYVNESEKKKKELIQEIKEKAKKQIEALKEQLGYESLSSFQFEKAFAHFFQARLDPFFTIALFPLIIKNSMVLINLIPRPPIPRHSLQCTPNGEAYNRGKNCLISYLRLFRASFIRQKAAQFLSSRSIRNRIYQMTSIGNDDEDEILNKAGIDTISSALSESVEQQQHLSKQRMKKEEKTLKMGKKIRTPFDEIIIMLTRPQVQSPRQGIGNANQSVYTKDLFSFPYLTPRAPKQLEQIPPSPHLWLKMENELVKYSLKNVENLLSQPLSSFVCSDDLDLLCMIDTALLELTTGTTGGTSNSGNLNFISQTPSQQTSQQVNTEQQSTLINIPSSSSSSIPTNSVSPHLVPYHSSQIQSSQIQNEIAQTAPSKSILSQNEPKKLEPHHQISQQSSYASTSSYSLNPDRALATLINQPLFFADSDETILRLQMHNVALQLLRDREMALQGLKERMGERIPEDASLTPSQQLQQRTNAAKDVVNYLQMLGPENLSLIEAYAAPILADDQRIIDITYKDGIPGGDEYGNYDNEDEGRIQNKNKSIKDKQEQKWRKRAKKEIKKVKKRIIEEKQKLKQIKKQWENIKGKKTNADEINKNKDLSDKRENSDKIQQDEDSSVCSTSSDSQVLQTPQHLHSHTHIHSKQSISSQSQSSASSFLSSSLSSLETPSSTFKTSSSSPDFESTNDDNENENQMIEGVEEINEDENYDGNGKDEELEQQLFVEKLDVLNVGGNNEGKEESLYQINNKEVDEQLYLETMNKKTFKLDNRQKSSLSDMLSAQIIDQSDASLLQSEYISIIFSFFFLIEYNSTQSFVLQFFF</sequence>
<feature type="compositionally biased region" description="Polar residues" evidence="2">
    <location>
        <begin position="1043"/>
        <end position="1058"/>
    </location>
</feature>
<dbReference type="EMBL" id="SNRW01001604">
    <property type="protein sequence ID" value="KAA6395739.1"/>
    <property type="molecule type" value="Genomic_DNA"/>
</dbReference>
<gene>
    <name evidence="3" type="ORF">EZS28_008734</name>
</gene>
<feature type="region of interest" description="Disordered" evidence="2">
    <location>
        <begin position="1338"/>
        <end position="1368"/>
    </location>
</feature>
<keyword evidence="1" id="KW-0175">Coiled coil</keyword>
<dbReference type="PANTHER" id="PTHR36812:SF9">
    <property type="entry name" value="MYB-LIKE PROTEIN X ISOFORM X1"/>
    <property type="match status" value="1"/>
</dbReference>
<feature type="region of interest" description="Disordered" evidence="2">
    <location>
        <begin position="1199"/>
        <end position="1235"/>
    </location>
</feature>
<feature type="region of interest" description="Disordered" evidence="2">
    <location>
        <begin position="1265"/>
        <end position="1325"/>
    </location>
</feature>
<dbReference type="SUPFAM" id="SSF50998">
    <property type="entry name" value="Quinoprotein alcohol dehydrogenase-like"/>
    <property type="match status" value="1"/>
</dbReference>
<organism evidence="3 4">
    <name type="scientific">Streblomastix strix</name>
    <dbReference type="NCBI Taxonomy" id="222440"/>
    <lineage>
        <taxon>Eukaryota</taxon>
        <taxon>Metamonada</taxon>
        <taxon>Preaxostyla</taxon>
        <taxon>Oxymonadida</taxon>
        <taxon>Streblomastigidae</taxon>
        <taxon>Streblomastix</taxon>
    </lineage>
</organism>
<feature type="compositionally biased region" description="Low complexity" evidence="2">
    <location>
        <begin position="1070"/>
        <end position="1080"/>
    </location>
</feature>
<evidence type="ECO:0000256" key="1">
    <source>
        <dbReference type="SAM" id="Coils"/>
    </source>
</evidence>
<evidence type="ECO:0000313" key="3">
    <source>
        <dbReference type="EMBL" id="KAA6395739.1"/>
    </source>
</evidence>
<feature type="compositionally biased region" description="Basic and acidic residues" evidence="2">
    <location>
        <begin position="524"/>
        <end position="542"/>
    </location>
</feature>
<dbReference type="InterPro" id="IPR011047">
    <property type="entry name" value="Quinoprotein_ADH-like_sf"/>
</dbReference>
<protein>
    <submittedName>
        <fullName evidence="3">Uncharacterized protein</fullName>
    </submittedName>
</protein>
<feature type="region of interest" description="Disordered" evidence="2">
    <location>
        <begin position="975"/>
        <end position="1004"/>
    </location>
</feature>
<feature type="compositionally biased region" description="Low complexity" evidence="2">
    <location>
        <begin position="1338"/>
        <end position="1356"/>
    </location>
</feature>
<feature type="coiled-coil region" evidence="1">
    <location>
        <begin position="683"/>
        <end position="711"/>
    </location>
</feature>
<evidence type="ECO:0000256" key="2">
    <source>
        <dbReference type="SAM" id="MobiDB-lite"/>
    </source>
</evidence>
<proteinExistence type="predicted"/>
<evidence type="ECO:0000313" key="4">
    <source>
        <dbReference type="Proteomes" id="UP000324800"/>
    </source>
</evidence>